<feature type="transmembrane region" description="Helical" evidence="1">
    <location>
        <begin position="153"/>
        <end position="171"/>
    </location>
</feature>
<feature type="transmembrane region" description="Helical" evidence="1">
    <location>
        <begin position="6"/>
        <end position="23"/>
    </location>
</feature>
<gene>
    <name evidence="2" type="ORF">A2368_00440</name>
</gene>
<dbReference type="Proteomes" id="UP000176682">
    <property type="component" value="Unassembled WGS sequence"/>
</dbReference>
<dbReference type="EMBL" id="MFAM01000033">
    <property type="protein sequence ID" value="OGD78874.1"/>
    <property type="molecule type" value="Genomic_DNA"/>
</dbReference>
<proteinExistence type="predicted"/>
<feature type="transmembrane region" description="Helical" evidence="1">
    <location>
        <begin position="177"/>
        <end position="196"/>
    </location>
</feature>
<feature type="transmembrane region" description="Helical" evidence="1">
    <location>
        <begin position="383"/>
        <end position="402"/>
    </location>
</feature>
<reference evidence="2 3" key="1">
    <citation type="journal article" date="2016" name="Nat. Commun.">
        <title>Thousands of microbial genomes shed light on interconnected biogeochemical processes in an aquifer system.</title>
        <authorList>
            <person name="Anantharaman K."/>
            <person name="Brown C.T."/>
            <person name="Hug L.A."/>
            <person name="Sharon I."/>
            <person name="Castelle C.J."/>
            <person name="Probst A.J."/>
            <person name="Thomas B.C."/>
            <person name="Singh A."/>
            <person name="Wilkins M.J."/>
            <person name="Karaoz U."/>
            <person name="Brodie E.L."/>
            <person name="Williams K.H."/>
            <person name="Hubbard S.S."/>
            <person name="Banfield J.F."/>
        </authorList>
    </citation>
    <scope>NUCLEOTIDE SEQUENCE [LARGE SCALE GENOMIC DNA]</scope>
</reference>
<evidence type="ECO:0008006" key="4">
    <source>
        <dbReference type="Google" id="ProtNLM"/>
    </source>
</evidence>
<feature type="transmembrane region" description="Helical" evidence="1">
    <location>
        <begin position="278"/>
        <end position="299"/>
    </location>
</feature>
<feature type="transmembrane region" description="Helical" evidence="1">
    <location>
        <begin position="123"/>
        <end position="144"/>
    </location>
</feature>
<feature type="transmembrane region" description="Helical" evidence="1">
    <location>
        <begin position="208"/>
        <end position="232"/>
    </location>
</feature>
<comment type="caution">
    <text evidence="2">The sequence shown here is derived from an EMBL/GenBank/DDBJ whole genome shotgun (WGS) entry which is preliminary data.</text>
</comment>
<feature type="transmembrane region" description="Helical" evidence="1">
    <location>
        <begin position="319"/>
        <end position="337"/>
    </location>
</feature>
<evidence type="ECO:0000256" key="1">
    <source>
        <dbReference type="SAM" id="Phobius"/>
    </source>
</evidence>
<evidence type="ECO:0000313" key="3">
    <source>
        <dbReference type="Proteomes" id="UP000176682"/>
    </source>
</evidence>
<name>A0A1F5FH59_9BACT</name>
<keyword evidence="1" id="KW-0472">Membrane</keyword>
<evidence type="ECO:0000313" key="2">
    <source>
        <dbReference type="EMBL" id="OGD78874.1"/>
    </source>
</evidence>
<feature type="transmembrane region" description="Helical" evidence="1">
    <location>
        <begin position="244"/>
        <end position="266"/>
    </location>
</feature>
<sequence length="740" mass="83324">MQALPKLSWLFFPLILFVALILWPTMQGRLPQPYDIVTGTYYPWLNYRYLGLTTSTPVKNPLLSDPVSLAIPWRNHFSTSLRSLKSPWWNKDSLSGVPFLSSFFAIAPYNPLTLLTAFLPTHLGLSVFLYGQLILVSIAGYLLLRSYRVSRKLSLVGALALSLAGLSTTWFEYGSGNYSFAAILLLLSALENFFTASTPRFLPIPLSLLFLVVTGNPQLLIFGLLMSLIYLLTRLPWSKFRPKLGSLLLRFALPLGLAALLLLPVFRVYQESIRPGDLYIGEYAHGTFPLAHLLTLISPDYFGHPATYNYHGFYNYLEIAGYAGLLPLALFLFGHFLKPKSRLHRFYLGLTWITLIFLTQNPVSRFFYQLPIPVIGTSAASRLLYLFDLGLIISAVFTLQAIASHPRKLLRVGLLALALSLIALTARARATLPTVGLGIVLAGVGVLGFRFHRFPVVWCFALLLTLDLGRYFLKFNPYVSASLIYPVTPEIEYLQKNIIATDPARFQVYGSAMFPPNFNEVYNLESASGYHSAYPRWYGEFVGIINDGSITPHPGRYIEIKNPASPLFDFLNIRYLLLNTDSCTPTKIERPEVCTVMQNPKFQRVFTQNNLAIYQNLRTLPRFQLISNYAVKTPLDMADSLSDPSFAPDRLVYLEVAPSFASQENPQSKLEVLEYRDSSIKLALDTPVPTLLVVSNTYDSGWQAKLDKQIIRVLRANYAFQAYPIPKGSYNLELSYSPIR</sequence>
<dbReference type="PANTHER" id="PTHR38454:SF1">
    <property type="entry name" value="INTEGRAL MEMBRANE PROTEIN"/>
    <property type="match status" value="1"/>
</dbReference>
<dbReference type="InterPro" id="IPR018580">
    <property type="entry name" value="Uncharacterised_YfhO"/>
</dbReference>
<feature type="transmembrane region" description="Helical" evidence="1">
    <location>
        <begin position="456"/>
        <end position="473"/>
    </location>
</feature>
<dbReference type="Pfam" id="PF09586">
    <property type="entry name" value="YfhO"/>
    <property type="match status" value="1"/>
</dbReference>
<protein>
    <recommendedName>
        <fullName evidence="4">Glycosyltransferase RgtA/B/C/D-like domain-containing protein</fullName>
    </recommendedName>
</protein>
<keyword evidence="1" id="KW-0812">Transmembrane</keyword>
<keyword evidence="1" id="KW-1133">Transmembrane helix</keyword>
<organism evidence="2 3">
    <name type="scientific">Candidatus Collierbacteria bacterium RIFOXYB1_FULL_49_13</name>
    <dbReference type="NCBI Taxonomy" id="1817728"/>
    <lineage>
        <taxon>Bacteria</taxon>
        <taxon>Candidatus Collieribacteriota</taxon>
    </lineage>
</organism>
<feature type="transmembrane region" description="Helical" evidence="1">
    <location>
        <begin position="346"/>
        <end position="363"/>
    </location>
</feature>
<accession>A0A1F5FH59</accession>
<feature type="transmembrane region" description="Helical" evidence="1">
    <location>
        <begin position="432"/>
        <end position="449"/>
    </location>
</feature>
<feature type="transmembrane region" description="Helical" evidence="1">
    <location>
        <begin position="409"/>
        <end position="426"/>
    </location>
</feature>
<dbReference type="AlphaFoldDB" id="A0A1F5FH59"/>
<dbReference type="PANTHER" id="PTHR38454">
    <property type="entry name" value="INTEGRAL MEMBRANE PROTEIN-RELATED"/>
    <property type="match status" value="1"/>
</dbReference>